<evidence type="ECO:0000313" key="1">
    <source>
        <dbReference type="EMBL" id="EYB94606.1"/>
    </source>
</evidence>
<proteinExistence type="predicted"/>
<gene>
    <name evidence="1" type="primary">Acey_s0169.g208</name>
    <name evidence="1" type="ORF">Y032_0169g208</name>
</gene>
<accession>A0A016SW53</accession>
<comment type="caution">
    <text evidence="1">The sequence shown here is derived from an EMBL/GenBank/DDBJ whole genome shotgun (WGS) entry which is preliminary data.</text>
</comment>
<dbReference type="AlphaFoldDB" id="A0A016SW53"/>
<evidence type="ECO:0000313" key="2">
    <source>
        <dbReference type="Proteomes" id="UP000024635"/>
    </source>
</evidence>
<reference evidence="2" key="1">
    <citation type="journal article" date="2015" name="Nat. Genet.">
        <title>The genome and transcriptome of the zoonotic hookworm Ancylostoma ceylanicum identify infection-specific gene families.</title>
        <authorList>
            <person name="Schwarz E.M."/>
            <person name="Hu Y."/>
            <person name="Antoshechkin I."/>
            <person name="Miller M.M."/>
            <person name="Sternberg P.W."/>
            <person name="Aroian R.V."/>
        </authorList>
    </citation>
    <scope>NUCLEOTIDE SEQUENCE</scope>
    <source>
        <strain evidence="2">HY135</strain>
    </source>
</reference>
<sequence length="95" mass="11229">MGGDAHQDYTELYRVERRIRAKEEKSKNIDHKMIYLDTHIIYNSSTEPSHAKRGVYNERNTMEEVVIHIGTHDVYSDDTRGTHKKFGWVHRSVEN</sequence>
<keyword evidence="2" id="KW-1185">Reference proteome</keyword>
<dbReference type="Proteomes" id="UP000024635">
    <property type="component" value="Unassembled WGS sequence"/>
</dbReference>
<dbReference type="EMBL" id="JARK01001505">
    <property type="protein sequence ID" value="EYB94606.1"/>
    <property type="molecule type" value="Genomic_DNA"/>
</dbReference>
<protein>
    <submittedName>
        <fullName evidence="1">Uncharacterized protein</fullName>
    </submittedName>
</protein>
<name>A0A016SW53_9BILA</name>
<organism evidence="1 2">
    <name type="scientific">Ancylostoma ceylanicum</name>
    <dbReference type="NCBI Taxonomy" id="53326"/>
    <lineage>
        <taxon>Eukaryota</taxon>
        <taxon>Metazoa</taxon>
        <taxon>Ecdysozoa</taxon>
        <taxon>Nematoda</taxon>
        <taxon>Chromadorea</taxon>
        <taxon>Rhabditida</taxon>
        <taxon>Rhabditina</taxon>
        <taxon>Rhabditomorpha</taxon>
        <taxon>Strongyloidea</taxon>
        <taxon>Ancylostomatidae</taxon>
        <taxon>Ancylostomatinae</taxon>
        <taxon>Ancylostoma</taxon>
    </lineage>
</organism>